<dbReference type="Gene3D" id="3.30.470.30">
    <property type="entry name" value="DNA ligase/mRNA capping enzyme"/>
    <property type="match status" value="1"/>
</dbReference>
<evidence type="ECO:0000313" key="4">
    <source>
        <dbReference type="Proteomes" id="UP000012174"/>
    </source>
</evidence>
<dbReference type="eggNOG" id="ENOG502RXHP">
    <property type="taxonomic scope" value="Eukaryota"/>
</dbReference>
<dbReference type="SUPFAM" id="SSF56091">
    <property type="entry name" value="DNA ligase/mRNA capping enzyme, catalytic domain"/>
    <property type="match status" value="1"/>
</dbReference>
<evidence type="ECO:0000313" key="3">
    <source>
        <dbReference type="EMBL" id="EMR70700.1"/>
    </source>
</evidence>
<dbReference type="Pfam" id="PF21189">
    <property type="entry name" value="PHA02142"/>
    <property type="match status" value="1"/>
</dbReference>
<dbReference type="HOGENOM" id="CLU_061838_0_0_1"/>
<feature type="domain" description="RNA ligase" evidence="2">
    <location>
        <begin position="197"/>
        <end position="408"/>
    </location>
</feature>
<dbReference type="Pfam" id="PF09414">
    <property type="entry name" value="RNA_ligase"/>
    <property type="match status" value="1"/>
</dbReference>
<dbReference type="OrthoDB" id="17053at2759"/>
<accession>M7TVM4</accession>
<name>M7TVM4_EUTLA</name>
<evidence type="ECO:0000259" key="2">
    <source>
        <dbReference type="Pfam" id="PF09414"/>
    </source>
</evidence>
<dbReference type="KEGG" id="ela:UCREL1_2284"/>
<proteinExistence type="predicted"/>
<protein>
    <submittedName>
        <fullName evidence="3">Putative rna drb0094 family protein</fullName>
    </submittedName>
</protein>
<reference evidence="4" key="1">
    <citation type="journal article" date="2013" name="Genome Announc.">
        <title>Draft genome sequence of the grapevine dieback fungus Eutypa lata UCR-EL1.</title>
        <authorList>
            <person name="Blanco-Ulate B."/>
            <person name="Rolshausen P.E."/>
            <person name="Cantu D."/>
        </authorList>
    </citation>
    <scope>NUCLEOTIDE SEQUENCE [LARGE SCALE GENOMIC DNA]</scope>
    <source>
        <strain evidence="4">UCR-EL1</strain>
    </source>
</reference>
<dbReference type="AlphaFoldDB" id="M7TVM4"/>
<dbReference type="OMA" id="SQGYCIP"/>
<keyword evidence="4" id="KW-1185">Reference proteome</keyword>
<sequence>MPRRLVTIRQVAAVRPIPGADRIEAVAVDGWTCVAGRGEFREGDLAIFFEIDSFLPAEDPRWEHLQKKFTTMRTAESGTKRGFRVKSVKMRGQVSQGILEPLDAERFPEIAAARAELEAEYGGSPGEAEKHLLADMSFDVLLGVTKYENEPLPTQGAGNKKSENNNVYMPDFIPKTEQERVQNLPADTFERWADAIFQETVKMDGSSMTVYFVRNDSPYVDRLPPLPPLSSSDEGVGSGGNRVGQQQQQPNGRVGVCSRNLEKPENQGGYFWATARQNDLPRKLSALNRNVAVQGELCGSSIQKNFEGFPLGYHQFFAFAVWDIDAQRYMKPREAEVLIKGEGGQGQGQGQGQGLGLEHAPVVGYSRLGDIAASAQELLLRAEGVGVNGRKREGIVLKHVDGGFSFKAISNSYLLKHGE</sequence>
<dbReference type="InterPro" id="IPR021122">
    <property type="entry name" value="RNA_ligase_dom_REL/Rnl2"/>
</dbReference>
<dbReference type="EMBL" id="KB705797">
    <property type="protein sequence ID" value="EMR70700.1"/>
    <property type="molecule type" value="Genomic_DNA"/>
</dbReference>
<evidence type="ECO:0000256" key="1">
    <source>
        <dbReference type="SAM" id="MobiDB-lite"/>
    </source>
</evidence>
<feature type="region of interest" description="Disordered" evidence="1">
    <location>
        <begin position="224"/>
        <end position="261"/>
    </location>
</feature>
<organism evidence="3 4">
    <name type="scientific">Eutypa lata (strain UCR-EL1)</name>
    <name type="common">Grapevine dieback disease fungus</name>
    <name type="synonym">Eutypa armeniacae</name>
    <dbReference type="NCBI Taxonomy" id="1287681"/>
    <lineage>
        <taxon>Eukaryota</taxon>
        <taxon>Fungi</taxon>
        <taxon>Dikarya</taxon>
        <taxon>Ascomycota</taxon>
        <taxon>Pezizomycotina</taxon>
        <taxon>Sordariomycetes</taxon>
        <taxon>Xylariomycetidae</taxon>
        <taxon>Xylariales</taxon>
        <taxon>Diatrypaceae</taxon>
        <taxon>Eutypa</taxon>
    </lineage>
</organism>
<gene>
    <name evidence="3" type="ORF">UCREL1_2284</name>
</gene>
<dbReference type="Proteomes" id="UP000012174">
    <property type="component" value="Unassembled WGS sequence"/>
</dbReference>